<dbReference type="OrthoDB" id="6402269at2"/>
<keyword evidence="2" id="KW-0472">Membrane</keyword>
<accession>A0A5D9DE51</accession>
<evidence type="ECO:0000256" key="1">
    <source>
        <dbReference type="SAM" id="MobiDB-lite"/>
    </source>
</evidence>
<keyword evidence="2" id="KW-1133">Transmembrane helix</keyword>
<dbReference type="AlphaFoldDB" id="A0A5D9DE51"/>
<reference evidence="3 4" key="1">
    <citation type="submission" date="2019-08" db="EMBL/GenBank/DDBJ databases">
        <title>Draft Genome Sequence of Halomonas eurihalina Isolated from Preserved Hide-surface.</title>
        <authorList>
            <person name="Hussain S.A."/>
            <person name="Xu A."/>
            <person name="Sarker M."/>
            <person name="Sommers C."/>
        </authorList>
    </citation>
    <scope>NUCLEOTIDE SEQUENCE [LARGE SCALE GENOMIC DNA]</scope>
    <source>
        <strain evidence="3 4">MS1</strain>
    </source>
</reference>
<feature type="transmembrane region" description="Helical" evidence="2">
    <location>
        <begin position="43"/>
        <end position="63"/>
    </location>
</feature>
<name>A0A5D9DE51_HALER</name>
<keyword evidence="2" id="KW-0812">Transmembrane</keyword>
<evidence type="ECO:0000256" key="2">
    <source>
        <dbReference type="SAM" id="Phobius"/>
    </source>
</evidence>
<protein>
    <submittedName>
        <fullName evidence="3">Uncharacterized protein</fullName>
    </submittedName>
</protein>
<feature type="transmembrane region" description="Helical" evidence="2">
    <location>
        <begin position="92"/>
        <end position="111"/>
    </location>
</feature>
<dbReference type="RefSeq" id="WP_149320733.1">
    <property type="nucleotide sequence ID" value="NZ_JARWAH010000001.1"/>
</dbReference>
<gene>
    <name evidence="3" type="ORF">FZZ93_02450</name>
</gene>
<evidence type="ECO:0000313" key="4">
    <source>
        <dbReference type="Proteomes" id="UP000324260"/>
    </source>
</evidence>
<proteinExistence type="predicted"/>
<feature type="transmembrane region" description="Helical" evidence="2">
    <location>
        <begin position="12"/>
        <end position="31"/>
    </location>
</feature>
<dbReference type="Proteomes" id="UP000324260">
    <property type="component" value="Unassembled WGS sequence"/>
</dbReference>
<feature type="region of interest" description="Disordered" evidence="1">
    <location>
        <begin position="162"/>
        <end position="183"/>
    </location>
</feature>
<sequence>MSNTKVKHKAKRLLGVGVCFLVSIGVAFLLQPKFHGNSDAMNTLVTVFSILAGFLIAVIAMVADERMLGKKSSRHDRFHLIQIKNELIGHRYLFYTYLVILGLAFLVSLDVGWPDRYQRYSEIVLLTLASFALSRSFLLPGCLSKKYTEVLDRAIKNKELEEKEAAKGARNLPPGTTEDERDE</sequence>
<feature type="transmembrane region" description="Helical" evidence="2">
    <location>
        <begin position="123"/>
        <end position="143"/>
    </location>
</feature>
<dbReference type="EMBL" id="VTPU01000001">
    <property type="protein sequence ID" value="TZG41542.1"/>
    <property type="molecule type" value="Genomic_DNA"/>
</dbReference>
<organism evidence="3 4">
    <name type="scientific">Halomonas eurihalina</name>
    <dbReference type="NCBI Taxonomy" id="42566"/>
    <lineage>
        <taxon>Bacteria</taxon>
        <taxon>Pseudomonadati</taxon>
        <taxon>Pseudomonadota</taxon>
        <taxon>Gammaproteobacteria</taxon>
        <taxon>Oceanospirillales</taxon>
        <taxon>Halomonadaceae</taxon>
        <taxon>Halomonas</taxon>
    </lineage>
</organism>
<keyword evidence="4" id="KW-1185">Reference proteome</keyword>
<comment type="caution">
    <text evidence="3">The sequence shown here is derived from an EMBL/GenBank/DDBJ whole genome shotgun (WGS) entry which is preliminary data.</text>
</comment>
<evidence type="ECO:0000313" key="3">
    <source>
        <dbReference type="EMBL" id="TZG41542.1"/>
    </source>
</evidence>